<evidence type="ECO:0000256" key="5">
    <source>
        <dbReference type="PROSITE-ProRule" id="PRU00169"/>
    </source>
</evidence>
<dbReference type="InterPro" id="IPR001789">
    <property type="entry name" value="Sig_transdc_resp-reg_receiver"/>
</dbReference>
<feature type="modified residue" description="4-aspartylphosphate" evidence="5">
    <location>
        <position position="53"/>
    </location>
</feature>
<dbReference type="Pfam" id="PF00158">
    <property type="entry name" value="Sigma54_activat"/>
    <property type="match status" value="1"/>
</dbReference>
<dbReference type="InterPro" id="IPR011006">
    <property type="entry name" value="CheY-like_superfamily"/>
</dbReference>
<keyword evidence="4" id="KW-0804">Transcription</keyword>
<dbReference type="Pfam" id="PF00072">
    <property type="entry name" value="Response_reg"/>
    <property type="match status" value="1"/>
</dbReference>
<dbReference type="RefSeq" id="WP_281793680.1">
    <property type="nucleotide sequence ID" value="NZ_BSDR01000001.1"/>
</dbReference>
<dbReference type="EMBL" id="BSDR01000001">
    <property type="protein sequence ID" value="GLI34428.1"/>
    <property type="molecule type" value="Genomic_DNA"/>
</dbReference>
<keyword evidence="9" id="KW-1185">Reference proteome</keyword>
<dbReference type="SMART" id="SM00382">
    <property type="entry name" value="AAA"/>
    <property type="match status" value="1"/>
</dbReference>
<feature type="domain" description="Sigma-54 factor interaction" evidence="6">
    <location>
        <begin position="143"/>
        <end position="372"/>
    </location>
</feature>
<evidence type="ECO:0000313" key="9">
    <source>
        <dbReference type="Proteomes" id="UP001144372"/>
    </source>
</evidence>
<dbReference type="PROSITE" id="PS00688">
    <property type="entry name" value="SIGMA54_INTERACT_3"/>
    <property type="match status" value="1"/>
</dbReference>
<dbReference type="PROSITE" id="PS50110">
    <property type="entry name" value="RESPONSE_REGULATORY"/>
    <property type="match status" value="1"/>
</dbReference>
<evidence type="ECO:0000256" key="3">
    <source>
        <dbReference type="ARBA" id="ARBA00023015"/>
    </source>
</evidence>
<evidence type="ECO:0000256" key="2">
    <source>
        <dbReference type="ARBA" id="ARBA00022840"/>
    </source>
</evidence>
<evidence type="ECO:0000256" key="1">
    <source>
        <dbReference type="ARBA" id="ARBA00022741"/>
    </source>
</evidence>
<dbReference type="PANTHER" id="PTHR32071">
    <property type="entry name" value="TRANSCRIPTIONAL REGULATORY PROTEIN"/>
    <property type="match status" value="1"/>
</dbReference>
<dbReference type="Gene3D" id="1.10.8.60">
    <property type="match status" value="1"/>
</dbReference>
<dbReference type="CDD" id="cd00009">
    <property type="entry name" value="AAA"/>
    <property type="match status" value="1"/>
</dbReference>
<dbReference type="InterPro" id="IPR025944">
    <property type="entry name" value="Sigma_54_int_dom_CS"/>
</dbReference>
<protein>
    <submittedName>
        <fullName evidence="8">Sigma-54-dependent Fis family transcriptional regulator</fullName>
    </submittedName>
</protein>
<keyword evidence="2" id="KW-0067">ATP-binding</keyword>
<comment type="caution">
    <text evidence="8">The sequence shown here is derived from an EMBL/GenBank/DDBJ whole genome shotgun (WGS) entry which is preliminary data.</text>
</comment>
<feature type="domain" description="Response regulatory" evidence="7">
    <location>
        <begin position="4"/>
        <end position="118"/>
    </location>
</feature>
<evidence type="ECO:0000256" key="4">
    <source>
        <dbReference type="ARBA" id="ARBA00023163"/>
    </source>
</evidence>
<dbReference type="Gene3D" id="3.40.50.300">
    <property type="entry name" value="P-loop containing nucleotide triphosphate hydrolases"/>
    <property type="match status" value="1"/>
</dbReference>
<dbReference type="InterPro" id="IPR002197">
    <property type="entry name" value="HTH_Fis"/>
</dbReference>
<dbReference type="SMART" id="SM00448">
    <property type="entry name" value="REC"/>
    <property type="match status" value="1"/>
</dbReference>
<dbReference type="Pfam" id="PF25601">
    <property type="entry name" value="AAA_lid_14"/>
    <property type="match status" value="1"/>
</dbReference>
<dbReference type="Pfam" id="PF02954">
    <property type="entry name" value="HTH_8"/>
    <property type="match status" value="1"/>
</dbReference>
<dbReference type="Proteomes" id="UP001144372">
    <property type="component" value="Unassembled WGS sequence"/>
</dbReference>
<evidence type="ECO:0000313" key="8">
    <source>
        <dbReference type="EMBL" id="GLI34428.1"/>
    </source>
</evidence>
<gene>
    <name evidence="8" type="ORF">DAMNIGENAA_18610</name>
</gene>
<dbReference type="InterPro" id="IPR002078">
    <property type="entry name" value="Sigma_54_int"/>
</dbReference>
<dbReference type="PRINTS" id="PR01590">
    <property type="entry name" value="HTHFIS"/>
</dbReference>
<dbReference type="InterPro" id="IPR058031">
    <property type="entry name" value="AAA_lid_NorR"/>
</dbReference>
<keyword evidence="5" id="KW-0597">Phosphoprotein</keyword>
<dbReference type="PANTHER" id="PTHR32071:SF119">
    <property type="entry name" value="SIGMA L-DEPENDENT TRANSCRIPTIONAL REGULATOR YPLP-RELATED"/>
    <property type="match status" value="1"/>
</dbReference>
<keyword evidence="3" id="KW-0805">Transcription regulation</keyword>
<name>A0A9W6FST9_9BACT</name>
<dbReference type="InterPro" id="IPR009057">
    <property type="entry name" value="Homeodomain-like_sf"/>
</dbReference>
<dbReference type="Gene3D" id="3.40.50.2300">
    <property type="match status" value="1"/>
</dbReference>
<dbReference type="PROSITE" id="PS50045">
    <property type="entry name" value="SIGMA54_INTERACT_4"/>
    <property type="match status" value="1"/>
</dbReference>
<keyword evidence="1" id="KW-0547">Nucleotide-binding</keyword>
<accession>A0A9W6FST9</accession>
<dbReference type="InterPro" id="IPR003593">
    <property type="entry name" value="AAA+_ATPase"/>
</dbReference>
<dbReference type="Gene3D" id="1.10.10.60">
    <property type="entry name" value="Homeodomain-like"/>
    <property type="match status" value="1"/>
</dbReference>
<dbReference type="SUPFAM" id="SSF52172">
    <property type="entry name" value="CheY-like"/>
    <property type="match status" value="1"/>
</dbReference>
<dbReference type="AlphaFoldDB" id="A0A9W6FST9"/>
<dbReference type="InterPro" id="IPR027417">
    <property type="entry name" value="P-loop_NTPase"/>
</dbReference>
<dbReference type="SUPFAM" id="SSF52540">
    <property type="entry name" value="P-loop containing nucleoside triphosphate hydrolases"/>
    <property type="match status" value="1"/>
</dbReference>
<reference evidence="8" key="1">
    <citation type="submission" date="2022-12" db="EMBL/GenBank/DDBJ databases">
        <title>Reference genome sequencing for broad-spectrum identification of bacterial and archaeal isolates by mass spectrometry.</title>
        <authorList>
            <person name="Sekiguchi Y."/>
            <person name="Tourlousse D.M."/>
        </authorList>
    </citation>
    <scope>NUCLEOTIDE SEQUENCE</scope>
    <source>
        <strain evidence="8">ASRB1</strain>
    </source>
</reference>
<evidence type="ECO:0000259" key="6">
    <source>
        <dbReference type="PROSITE" id="PS50045"/>
    </source>
</evidence>
<sequence>MQVRIAIVDDEIIVCRRLSQALSKDGHEVEAFTTGRSFLESMSQNPFDVVFSDLRLPDLDGMEVLSRTKAIKNETEVIIITGYGSIDGAIQAIKEGAYYYTTKPLKLNEVRALAKGAIEKISMREENQRLREALKGGESLNAIIGTSLPIQNLFSMIHKVAPVDCNILLLGASGTGKALVARAIHQLSPRNASPFVSFNCGGFTEELISSELFGYEKGAFTGATASKVGLLESGSGGTVFLDEVGEMPFSMQVRLLHVIQEKRILRVGGTRPIDLNLRIIAATNRDLKHEVALGNFREDLFFRLNVVTIHLPQLNERKEDIPLLVKHFLKKYSLAFRKSVVDIQSQALQILMNYSYPGNVRELENIIERAVALTDSDHIRPQDLPQDLQQLEFDTIEGEGLQSLDEIERRYIAKVLEKTGYNKSLTAQILNIPRTTLWRKMKEYKLQ</sequence>
<evidence type="ECO:0000259" key="7">
    <source>
        <dbReference type="PROSITE" id="PS50110"/>
    </source>
</evidence>
<dbReference type="GO" id="GO:0006355">
    <property type="term" value="P:regulation of DNA-templated transcription"/>
    <property type="evidence" value="ECO:0007669"/>
    <property type="project" value="InterPro"/>
</dbReference>
<dbReference type="GO" id="GO:0000160">
    <property type="term" value="P:phosphorelay signal transduction system"/>
    <property type="evidence" value="ECO:0007669"/>
    <property type="project" value="InterPro"/>
</dbReference>
<dbReference type="FunFam" id="3.40.50.300:FF:000006">
    <property type="entry name" value="DNA-binding transcriptional regulator NtrC"/>
    <property type="match status" value="1"/>
</dbReference>
<organism evidence="8 9">
    <name type="scientific">Desulforhabdus amnigena</name>
    <dbReference type="NCBI Taxonomy" id="40218"/>
    <lineage>
        <taxon>Bacteria</taxon>
        <taxon>Pseudomonadati</taxon>
        <taxon>Thermodesulfobacteriota</taxon>
        <taxon>Syntrophobacteria</taxon>
        <taxon>Syntrophobacterales</taxon>
        <taxon>Syntrophobacteraceae</taxon>
        <taxon>Desulforhabdus</taxon>
    </lineage>
</organism>
<dbReference type="SUPFAM" id="SSF46689">
    <property type="entry name" value="Homeodomain-like"/>
    <property type="match status" value="1"/>
</dbReference>
<dbReference type="GO" id="GO:0005524">
    <property type="term" value="F:ATP binding"/>
    <property type="evidence" value="ECO:0007669"/>
    <property type="project" value="UniProtKB-KW"/>
</dbReference>
<proteinExistence type="predicted"/>
<dbReference type="GO" id="GO:0043565">
    <property type="term" value="F:sequence-specific DNA binding"/>
    <property type="evidence" value="ECO:0007669"/>
    <property type="project" value="InterPro"/>
</dbReference>